<comment type="caution">
    <text evidence="1">The sequence shown here is derived from an EMBL/GenBank/DDBJ whole genome shotgun (WGS) entry which is preliminary data.</text>
</comment>
<dbReference type="EMBL" id="QKLU01000001">
    <property type="protein sequence ID" value="PYF76752.1"/>
    <property type="molecule type" value="Genomic_DNA"/>
</dbReference>
<dbReference type="OrthoDB" id="2634655at2"/>
<keyword evidence="2" id="KW-1185">Reference proteome</keyword>
<evidence type="ECO:0008006" key="3">
    <source>
        <dbReference type="Google" id="ProtNLM"/>
    </source>
</evidence>
<gene>
    <name evidence="1" type="ORF">B0O44_101224</name>
</gene>
<reference evidence="1 2" key="1">
    <citation type="submission" date="2018-06" db="EMBL/GenBank/DDBJ databases">
        <title>Genomic Encyclopedia of Archaeal and Bacterial Type Strains, Phase II (KMG-II): from individual species to whole genera.</title>
        <authorList>
            <person name="Goeker M."/>
        </authorList>
    </citation>
    <scope>NUCLEOTIDE SEQUENCE [LARGE SCALE GENOMIC DNA]</scope>
    <source>
        <strain evidence="1 2">DSM 27372</strain>
    </source>
</reference>
<organism evidence="1 2">
    <name type="scientific">Pedobacter nutrimenti</name>
    <dbReference type="NCBI Taxonomy" id="1241337"/>
    <lineage>
        <taxon>Bacteria</taxon>
        <taxon>Pseudomonadati</taxon>
        <taxon>Bacteroidota</taxon>
        <taxon>Sphingobacteriia</taxon>
        <taxon>Sphingobacteriales</taxon>
        <taxon>Sphingobacteriaceae</taxon>
        <taxon>Pedobacter</taxon>
    </lineage>
</organism>
<name>A0A318UK38_9SPHI</name>
<evidence type="ECO:0000313" key="1">
    <source>
        <dbReference type="EMBL" id="PYF76752.1"/>
    </source>
</evidence>
<accession>A0A318UK38</accession>
<dbReference type="Gene3D" id="2.60.120.560">
    <property type="entry name" value="Exo-inulinase, domain 1"/>
    <property type="match status" value="1"/>
</dbReference>
<dbReference type="AlphaFoldDB" id="A0A318UK38"/>
<dbReference type="Proteomes" id="UP000248198">
    <property type="component" value="Unassembled WGS sequence"/>
</dbReference>
<sequence>MKKSKFSVALKTSLIPCCTVMFALFTLFILPAHGQDNGKKIVVNFDARYFDTTQRKADFLTYKGFKAMKISKSPGRQTIPVGLKGITFQDGTIEFDAIPPSDNYNDGIAINFHQKDPFNFETVYLRLEPDETSQRDDAIQYTPYIHGVNLWDMMKPFRGYATIHNKEWNHIKLVISGLQMMVYVNDFKKPALKVSRLEGNDPTGGISFDGEAYFANLVIKPGATEQLSPLEGPDWTDNDPSYMRKWMVTAPKTLEKGRELTAEDLPSEATPWQPIDAERRGLINLIRRFKGELTSYPKERRYVWLKTTIRSLKQQHVGMQLGFNKEVYVFLNKRLIYIDKNSAEERLQKYPGGLLDIGNTEFDLPLKEGDNEVLIGIAAKNYGWGIMARIKSLDYLFIQR</sequence>
<evidence type="ECO:0000313" key="2">
    <source>
        <dbReference type="Proteomes" id="UP000248198"/>
    </source>
</evidence>
<proteinExistence type="predicted"/>
<protein>
    <recommendedName>
        <fullName evidence="3">3-keto-disaccharide hydrolase domain-containing protein</fullName>
    </recommendedName>
</protein>
<dbReference type="RefSeq" id="WP_110826862.1">
    <property type="nucleotide sequence ID" value="NZ_QKLU01000001.1"/>
</dbReference>